<keyword evidence="2" id="KW-1133">Transmembrane helix</keyword>
<comment type="caution">
    <text evidence="4">The sequence shown here is derived from an EMBL/GenBank/DDBJ whole genome shotgun (WGS) entry which is preliminary data.</text>
</comment>
<reference evidence="4" key="1">
    <citation type="submission" date="2021-02" db="EMBL/GenBank/DDBJ databases">
        <title>Psilocybe cubensis genome.</title>
        <authorList>
            <person name="Mckernan K.J."/>
            <person name="Crawford S."/>
            <person name="Trippe A."/>
            <person name="Kane L.T."/>
            <person name="Mclaughlin S."/>
        </authorList>
    </citation>
    <scope>NUCLEOTIDE SEQUENCE [LARGE SCALE GENOMIC DNA]</scope>
    <source>
        <strain evidence="4">MGC-MH-2018</strain>
    </source>
</reference>
<protein>
    <recommendedName>
        <fullName evidence="3">DUF6534 domain-containing protein</fullName>
    </recommendedName>
</protein>
<feature type="transmembrane region" description="Helical" evidence="2">
    <location>
        <begin position="211"/>
        <end position="231"/>
    </location>
</feature>
<evidence type="ECO:0000259" key="3">
    <source>
        <dbReference type="Pfam" id="PF20152"/>
    </source>
</evidence>
<feature type="transmembrane region" description="Helical" evidence="2">
    <location>
        <begin position="97"/>
        <end position="121"/>
    </location>
</feature>
<evidence type="ECO:0000256" key="2">
    <source>
        <dbReference type="SAM" id="Phobius"/>
    </source>
</evidence>
<evidence type="ECO:0000256" key="1">
    <source>
        <dbReference type="SAM" id="MobiDB-lite"/>
    </source>
</evidence>
<name>A0A8H7XKD3_PSICU</name>
<dbReference type="InterPro" id="IPR045339">
    <property type="entry name" value="DUF6534"/>
</dbReference>
<keyword evidence="2" id="KW-0472">Membrane</keyword>
<dbReference type="Pfam" id="PF20152">
    <property type="entry name" value="DUF6534"/>
    <property type="match status" value="1"/>
</dbReference>
<feature type="transmembrane region" description="Helical" evidence="2">
    <location>
        <begin position="64"/>
        <end position="85"/>
    </location>
</feature>
<evidence type="ECO:0000313" key="4">
    <source>
        <dbReference type="EMBL" id="KAG5162222.1"/>
    </source>
</evidence>
<proteinExistence type="predicted"/>
<accession>A0A8H7XKD3</accession>
<feature type="region of interest" description="Disordered" evidence="1">
    <location>
        <begin position="358"/>
        <end position="380"/>
    </location>
</feature>
<dbReference type="PANTHER" id="PTHR40465:SF1">
    <property type="entry name" value="DUF6534 DOMAIN-CONTAINING PROTEIN"/>
    <property type="match status" value="1"/>
</dbReference>
<gene>
    <name evidence="4" type="ORF">JR316_012885</name>
</gene>
<feature type="transmembrane region" description="Helical" evidence="2">
    <location>
        <begin position="252"/>
        <end position="273"/>
    </location>
</feature>
<dbReference type="EMBL" id="JAFIQS010000020">
    <property type="protein sequence ID" value="KAG5162222.1"/>
    <property type="molecule type" value="Genomic_DNA"/>
</dbReference>
<feature type="transmembrane region" description="Helical" evidence="2">
    <location>
        <begin position="141"/>
        <end position="158"/>
    </location>
</feature>
<keyword evidence="2" id="KW-0812">Transmembrane</keyword>
<dbReference type="AlphaFoldDB" id="A0A8H7XKD3"/>
<sequence length="380" mass="41353">MSCFSVGSDAHYDVKAVTFRIHEAELNSEMINDLCISFRLNISNPIISHGDSITSLTTGRGFKLIGYLFNYGLFGLLTMQVFMYYLSFPNDPLRNKVLVYTIFAFEVLQTIIVTISAYHVFATGYGNFAVYNAVDLAWLDVPVISGIVAFIAEGFYAYRISLLSQSYYVAGVIVVLATVQLAGSIAAAVVLKNADMFSRLLGVDYSITAAIWNGGSALCDAIIAICMTYYLSKRGSESMKTTNVIVRRVIRLVIETGTVTAAIAIINLILSVLPSKPAYYQIPSVLLAKVYSNSMMAVFNSRIIAYGKEHSEVNDNISGATSAMGRGVGPFRANPGISVHRQVMHEGETFELRGALAMGTHSGRGDSRDADDEYSLGTSK</sequence>
<feature type="domain" description="DUF6534" evidence="3">
    <location>
        <begin position="216"/>
        <end position="302"/>
    </location>
</feature>
<feature type="transmembrane region" description="Helical" evidence="2">
    <location>
        <begin position="167"/>
        <end position="191"/>
    </location>
</feature>
<organism evidence="4">
    <name type="scientific">Psilocybe cubensis</name>
    <name type="common">Psychedelic mushroom</name>
    <name type="synonym">Stropharia cubensis</name>
    <dbReference type="NCBI Taxonomy" id="181762"/>
    <lineage>
        <taxon>Eukaryota</taxon>
        <taxon>Fungi</taxon>
        <taxon>Dikarya</taxon>
        <taxon>Basidiomycota</taxon>
        <taxon>Agaricomycotina</taxon>
        <taxon>Agaricomycetes</taxon>
        <taxon>Agaricomycetidae</taxon>
        <taxon>Agaricales</taxon>
        <taxon>Agaricineae</taxon>
        <taxon>Strophariaceae</taxon>
        <taxon>Psilocybe</taxon>
    </lineage>
</organism>
<dbReference type="PANTHER" id="PTHR40465">
    <property type="entry name" value="CHROMOSOME 1, WHOLE GENOME SHOTGUN SEQUENCE"/>
    <property type="match status" value="1"/>
</dbReference>